<evidence type="ECO:0000313" key="1">
    <source>
        <dbReference type="EMBL" id="CAI9609936.1"/>
    </source>
</evidence>
<comment type="caution">
    <text evidence="1">The sequence shown here is derived from an EMBL/GenBank/DDBJ whole genome shotgun (WGS) entry which is preliminary data.</text>
</comment>
<sequence length="35" mass="4035">MTESTPGRSHIPVQSARCVFPVNRISTLMREFTRE</sequence>
<gene>
    <name evidence="1" type="ORF">SPARVUS_LOCUS14331092</name>
</gene>
<organism evidence="1 2">
    <name type="scientific">Staurois parvus</name>
    <dbReference type="NCBI Taxonomy" id="386267"/>
    <lineage>
        <taxon>Eukaryota</taxon>
        <taxon>Metazoa</taxon>
        <taxon>Chordata</taxon>
        <taxon>Craniata</taxon>
        <taxon>Vertebrata</taxon>
        <taxon>Euteleostomi</taxon>
        <taxon>Amphibia</taxon>
        <taxon>Batrachia</taxon>
        <taxon>Anura</taxon>
        <taxon>Neobatrachia</taxon>
        <taxon>Ranoidea</taxon>
        <taxon>Ranidae</taxon>
        <taxon>Staurois</taxon>
    </lineage>
</organism>
<protein>
    <submittedName>
        <fullName evidence="1">Uncharacterized protein</fullName>
    </submittedName>
</protein>
<dbReference type="Proteomes" id="UP001162483">
    <property type="component" value="Unassembled WGS sequence"/>
</dbReference>
<reference evidence="1" key="1">
    <citation type="submission" date="2023-05" db="EMBL/GenBank/DDBJ databases">
        <authorList>
            <person name="Stuckert A."/>
        </authorList>
    </citation>
    <scope>NUCLEOTIDE SEQUENCE</scope>
</reference>
<accession>A0ABN9GMM9</accession>
<evidence type="ECO:0000313" key="2">
    <source>
        <dbReference type="Proteomes" id="UP001162483"/>
    </source>
</evidence>
<dbReference type="EMBL" id="CATNWA010018865">
    <property type="protein sequence ID" value="CAI9609936.1"/>
    <property type="molecule type" value="Genomic_DNA"/>
</dbReference>
<name>A0ABN9GMM9_9NEOB</name>
<proteinExistence type="predicted"/>
<keyword evidence="2" id="KW-1185">Reference proteome</keyword>